<name>A0ABP9ZDL5_9FUNG</name>
<sequence length="248" mass="28183">MCRRKKRNKGKEKDTSSASTVSGSATVPSSSAVSGSAAASGSSSVHGANASLVDEPVYDGTSTGKSKLRESVRNYRRLIAKHKNDCIRCADYTPLSLKYSQQIALYECTKIETAYLNNIRAHFGHKLRIFLNNLCGKKEKWDHLHKRLTDEGYSKDMIKEKIHEEVLKPCNQIKLAIAKKKMSETDTLDNTSKIKLQTLLSMYNTDYKFQKDSIYYDVKANPLNHFKAFYKLQELREHNKSHTLLLEL</sequence>
<reference evidence="2 3" key="1">
    <citation type="submission" date="2024-04" db="EMBL/GenBank/DDBJ databases">
        <title>genome sequences of Mucor flavus KT1a and Helicostylum pulchrum KT1b strains isolated from the surface of a dry-aged beef.</title>
        <authorList>
            <person name="Toyotome T."/>
            <person name="Hosono M."/>
            <person name="Torimaru M."/>
            <person name="Fukuda K."/>
            <person name="Mikami N."/>
        </authorList>
    </citation>
    <scope>NUCLEOTIDE SEQUENCE [LARGE SCALE GENOMIC DNA]</scope>
    <source>
        <strain evidence="2 3">KT1a</strain>
    </source>
</reference>
<comment type="caution">
    <text evidence="2">The sequence shown here is derived from an EMBL/GenBank/DDBJ whole genome shotgun (WGS) entry which is preliminary data.</text>
</comment>
<evidence type="ECO:0000313" key="3">
    <source>
        <dbReference type="Proteomes" id="UP001473302"/>
    </source>
</evidence>
<evidence type="ECO:0000256" key="1">
    <source>
        <dbReference type="SAM" id="MobiDB-lite"/>
    </source>
</evidence>
<dbReference type="Proteomes" id="UP001473302">
    <property type="component" value="Unassembled WGS sequence"/>
</dbReference>
<feature type="region of interest" description="Disordered" evidence="1">
    <location>
        <begin position="1"/>
        <end position="44"/>
    </location>
</feature>
<organism evidence="2 3">
    <name type="scientific">Mucor flavus</name>
    <dbReference type="NCBI Taxonomy" id="439312"/>
    <lineage>
        <taxon>Eukaryota</taxon>
        <taxon>Fungi</taxon>
        <taxon>Fungi incertae sedis</taxon>
        <taxon>Mucoromycota</taxon>
        <taxon>Mucoromycotina</taxon>
        <taxon>Mucoromycetes</taxon>
        <taxon>Mucorales</taxon>
        <taxon>Mucorineae</taxon>
        <taxon>Mucoraceae</taxon>
        <taxon>Mucor</taxon>
    </lineage>
</organism>
<dbReference type="EMBL" id="BAABUK010000039">
    <property type="protein sequence ID" value="GAA5817226.1"/>
    <property type="molecule type" value="Genomic_DNA"/>
</dbReference>
<keyword evidence="3" id="KW-1185">Reference proteome</keyword>
<feature type="compositionally biased region" description="Basic residues" evidence="1">
    <location>
        <begin position="1"/>
        <end position="10"/>
    </location>
</feature>
<accession>A0ABP9ZDL5</accession>
<gene>
    <name evidence="2" type="ORF">MFLAVUS_010769</name>
</gene>
<feature type="compositionally biased region" description="Low complexity" evidence="1">
    <location>
        <begin position="16"/>
        <end position="44"/>
    </location>
</feature>
<protein>
    <submittedName>
        <fullName evidence="2">Uncharacterized protein</fullName>
    </submittedName>
</protein>
<proteinExistence type="predicted"/>
<evidence type="ECO:0000313" key="2">
    <source>
        <dbReference type="EMBL" id="GAA5817226.1"/>
    </source>
</evidence>